<dbReference type="InterPro" id="IPR015943">
    <property type="entry name" value="WD40/YVTN_repeat-like_dom_sf"/>
</dbReference>
<dbReference type="Proteomes" id="UP000030300">
    <property type="component" value="Chromosome"/>
</dbReference>
<dbReference type="STRING" id="2045.KR76_04345"/>
<proteinExistence type="predicted"/>
<protein>
    <submittedName>
        <fullName evidence="1">Putative hydrolase</fullName>
    </submittedName>
</protein>
<sequence>MHHPRPLLRRLLTAGTAAVLTLPVVGVVTTASPAHADDRVEAPTTDLVRSVEVTTVTPRRVAPRAQRPSAGGVRAYPVPTSAADLRRITTAPDGSMWFAEGDKNKIGRITTSGVITEYNLFAQTSAGSTVKDIEVDVSGLVWVVWDSGWKISRINPATLTAYTWSLTYPYGEEVRVGPGGATWVTLSYDVDGILRIVGDNANWAANAPECDNALGRGRDGFMWCQDFDKLIRVDADGAGGAALPLPSDATYPYSVATGPNNKIWFGRDTGGSMFSSPAWGNVGWIDNANQAHVIRTGDRTAPRSLVTGRDGNVWFTSVGAAKGIGHVNASGQGAIVQVGNYRPTSVTHGADGALWFTDSDNNAIVRVPRENLWVTNVNVGGRSQLRPHPQPRATAAKKVDADKRRKKATVAVTCGAGLVPCSGSVVVKLGRKTLGTGRYAAAPGRRANAVVSLNAAARTQLKRKAKVKVVLILTSATGQRVTRKALLTR</sequence>
<dbReference type="GO" id="GO:0016787">
    <property type="term" value="F:hydrolase activity"/>
    <property type="evidence" value="ECO:0007669"/>
    <property type="project" value="UniProtKB-KW"/>
</dbReference>
<accession>A0A0A1DI14</accession>
<organism evidence="1 2">
    <name type="scientific">Nocardioides simplex</name>
    <name type="common">Arthrobacter simplex</name>
    <dbReference type="NCBI Taxonomy" id="2045"/>
    <lineage>
        <taxon>Bacteria</taxon>
        <taxon>Bacillati</taxon>
        <taxon>Actinomycetota</taxon>
        <taxon>Actinomycetes</taxon>
        <taxon>Propionibacteriales</taxon>
        <taxon>Nocardioidaceae</taxon>
        <taxon>Pimelobacter</taxon>
    </lineage>
</organism>
<dbReference type="PANTHER" id="PTHR40274:SF3">
    <property type="entry name" value="VIRGINIAMYCIN B LYASE"/>
    <property type="match status" value="1"/>
</dbReference>
<keyword evidence="2" id="KW-1185">Reference proteome</keyword>
<dbReference type="RefSeq" id="WP_038676891.1">
    <property type="nucleotide sequence ID" value="NZ_BJMC01000004.1"/>
</dbReference>
<name>A0A0A1DI14_NOCSI</name>
<dbReference type="eggNOG" id="COG4257">
    <property type="taxonomic scope" value="Bacteria"/>
</dbReference>
<dbReference type="SUPFAM" id="SSF50952">
    <property type="entry name" value="Soluble quinoprotein glucose dehydrogenase"/>
    <property type="match status" value="1"/>
</dbReference>
<reference evidence="1 2" key="1">
    <citation type="journal article" date="2015" name="Genome Announc.">
        <title>Complete Genome Sequence of Steroid-Transforming Nocardioides simplex VKM Ac-2033D.</title>
        <authorList>
            <person name="Shtratnikova V.Y."/>
            <person name="Schelkunov M.I."/>
            <person name="Pekov Y.A."/>
            <person name="Fokina V.V."/>
            <person name="Logacheva M.D."/>
            <person name="Sokolov S.L."/>
            <person name="Bragin E.Y."/>
            <person name="Ashapkin V.V."/>
            <person name="Donova M.V."/>
        </authorList>
    </citation>
    <scope>NUCLEOTIDE SEQUENCE [LARGE SCALE GENOMIC DNA]</scope>
    <source>
        <strain evidence="1 2">VKM Ac-2033D</strain>
    </source>
</reference>
<dbReference type="InterPro" id="IPR011041">
    <property type="entry name" value="Quinoprot_gluc/sorb_DH_b-prop"/>
</dbReference>
<dbReference type="KEGG" id="psim:KR76_04345"/>
<evidence type="ECO:0000313" key="1">
    <source>
        <dbReference type="EMBL" id="AIY16183.1"/>
    </source>
</evidence>
<dbReference type="PANTHER" id="PTHR40274">
    <property type="entry name" value="VIRGINIAMYCIN B LYASE"/>
    <property type="match status" value="1"/>
</dbReference>
<dbReference type="GeneID" id="96608189"/>
<dbReference type="HOGENOM" id="CLU_557617_0_0_11"/>
<evidence type="ECO:0000313" key="2">
    <source>
        <dbReference type="Proteomes" id="UP000030300"/>
    </source>
</evidence>
<dbReference type="AlphaFoldDB" id="A0A0A1DI14"/>
<dbReference type="Gene3D" id="2.130.10.10">
    <property type="entry name" value="YVTN repeat-like/Quinoprotein amine dehydrogenase"/>
    <property type="match status" value="2"/>
</dbReference>
<keyword evidence="1" id="KW-0378">Hydrolase</keyword>
<dbReference type="InterPro" id="IPR051344">
    <property type="entry name" value="Vgb"/>
</dbReference>
<dbReference type="EMBL" id="CP009896">
    <property type="protein sequence ID" value="AIY16183.1"/>
    <property type="molecule type" value="Genomic_DNA"/>
</dbReference>
<gene>
    <name evidence="1" type="ORF">KR76_04345</name>
</gene>
<dbReference type="OrthoDB" id="9812926at2"/>